<keyword evidence="1" id="KW-0675">Receptor</keyword>
<dbReference type="AlphaFoldDB" id="A0A2Z7B492"/>
<evidence type="ECO:0000313" key="1">
    <source>
        <dbReference type="EMBL" id="KZV26332.1"/>
    </source>
</evidence>
<accession>A0A2Z7B492</accession>
<dbReference type="Proteomes" id="UP000250235">
    <property type="component" value="Unassembled WGS sequence"/>
</dbReference>
<protein>
    <submittedName>
        <fullName evidence="1">Glutamate receptor 3.4-like</fullName>
    </submittedName>
</protein>
<gene>
    <name evidence="1" type="ORF">F511_07067</name>
</gene>
<sequence length="437" mass="49690">MSLDKWLRRRLVNAGGRDLFCWMCVRLSRFQCPAFSASIQISTVALCDVVLALVLLPALVCYQDFTAVSKRARWTPLGKLFHFSPILEAIVGWNKSSKLLSFGRVLCTQVALEFSCWNLVLGLVLSFLLDCAGRMEGWLYFAGRDLLRSFEESDLGKSGIRVTDLELAIQPFPTYSIRVPRVMLSIQTRYTPTASKVDNDKQIPQLLLIVLSSCSTIVVLQQSQESAIVITSRNNRNPVATYLWTSSWSVVKIVVTYFGSAGLETPSFEMLRLVFRMLRLVVHCSCDWYIAGSCCVWIGSRELWSTRVSAPVLATGCVSTLRLVPDEGSVVRCFVLRLDTQLLVVCDVVWISWLLLESSGFLAGLVVAQYKLGYELMIAETSSERKRPMSAKQIWLKETDLKHKERLWLHETDLWCETDHWREEQLWITKIAYEEGK</sequence>
<proteinExistence type="predicted"/>
<evidence type="ECO:0000313" key="2">
    <source>
        <dbReference type="Proteomes" id="UP000250235"/>
    </source>
</evidence>
<name>A0A2Z7B492_9LAMI</name>
<reference evidence="1 2" key="1">
    <citation type="journal article" date="2015" name="Proc. Natl. Acad. Sci. U.S.A.">
        <title>The resurrection genome of Boea hygrometrica: A blueprint for survival of dehydration.</title>
        <authorList>
            <person name="Xiao L."/>
            <person name="Yang G."/>
            <person name="Zhang L."/>
            <person name="Yang X."/>
            <person name="Zhao S."/>
            <person name="Ji Z."/>
            <person name="Zhou Q."/>
            <person name="Hu M."/>
            <person name="Wang Y."/>
            <person name="Chen M."/>
            <person name="Xu Y."/>
            <person name="Jin H."/>
            <person name="Xiao X."/>
            <person name="Hu G."/>
            <person name="Bao F."/>
            <person name="Hu Y."/>
            <person name="Wan P."/>
            <person name="Li L."/>
            <person name="Deng X."/>
            <person name="Kuang T."/>
            <person name="Xiang C."/>
            <person name="Zhu J.K."/>
            <person name="Oliver M.J."/>
            <person name="He Y."/>
        </authorList>
    </citation>
    <scope>NUCLEOTIDE SEQUENCE [LARGE SCALE GENOMIC DNA]</scope>
    <source>
        <strain evidence="2">cv. XS01</strain>
    </source>
</reference>
<keyword evidence="2" id="KW-1185">Reference proteome</keyword>
<dbReference type="EMBL" id="KV011304">
    <property type="protein sequence ID" value="KZV26332.1"/>
    <property type="molecule type" value="Genomic_DNA"/>
</dbReference>
<organism evidence="1 2">
    <name type="scientific">Dorcoceras hygrometricum</name>
    <dbReference type="NCBI Taxonomy" id="472368"/>
    <lineage>
        <taxon>Eukaryota</taxon>
        <taxon>Viridiplantae</taxon>
        <taxon>Streptophyta</taxon>
        <taxon>Embryophyta</taxon>
        <taxon>Tracheophyta</taxon>
        <taxon>Spermatophyta</taxon>
        <taxon>Magnoliopsida</taxon>
        <taxon>eudicotyledons</taxon>
        <taxon>Gunneridae</taxon>
        <taxon>Pentapetalae</taxon>
        <taxon>asterids</taxon>
        <taxon>lamiids</taxon>
        <taxon>Lamiales</taxon>
        <taxon>Gesneriaceae</taxon>
        <taxon>Didymocarpoideae</taxon>
        <taxon>Trichosporeae</taxon>
        <taxon>Loxocarpinae</taxon>
        <taxon>Dorcoceras</taxon>
    </lineage>
</organism>